<feature type="transmembrane region" description="Helical" evidence="9">
    <location>
        <begin position="352"/>
        <end position="370"/>
    </location>
</feature>
<organism evidence="11 12">
    <name type="scientific">Mytilus edulis</name>
    <name type="common">Blue mussel</name>
    <dbReference type="NCBI Taxonomy" id="6550"/>
    <lineage>
        <taxon>Eukaryota</taxon>
        <taxon>Metazoa</taxon>
        <taxon>Spiralia</taxon>
        <taxon>Lophotrochozoa</taxon>
        <taxon>Mollusca</taxon>
        <taxon>Bivalvia</taxon>
        <taxon>Autobranchia</taxon>
        <taxon>Pteriomorphia</taxon>
        <taxon>Mytilida</taxon>
        <taxon>Mytiloidea</taxon>
        <taxon>Mytilidae</taxon>
        <taxon>Mytilinae</taxon>
        <taxon>Mytilus</taxon>
    </lineage>
</organism>
<feature type="transmembrane region" description="Helical" evidence="9">
    <location>
        <begin position="395"/>
        <end position="412"/>
    </location>
</feature>
<feature type="transmembrane region" description="Helical" evidence="9">
    <location>
        <begin position="254"/>
        <end position="272"/>
    </location>
</feature>
<comment type="pathway">
    <text evidence="3">Sphingolipid metabolism.</text>
</comment>
<dbReference type="InterPro" id="IPR006634">
    <property type="entry name" value="TLC-dom"/>
</dbReference>
<sequence>MRGLKGECLITIHELILVNHDSQKINFHDQKLARRQLTVCSEDSNSWFIHVNKLLRLYDLNEANTYLANPTKKTQWITLIKNAVMKYWSIKTVQMSELYLGLKYLSSQNLIKGKLHPILQHKSHSALDNSRIPTRLRLITGTYVLQTKRIQFYRQETDPTCLLCGLHEETLEHFVMQCEKLQSVRTVILKEVNDIWQNEMNNTIRFHDLDITTQMQMLLDSAKLINLNRHNSASVAHLVAQTSKDEYYPRVEDIFLPSILLGVCLLVFRYVYARLVVIPMGRYLGIKEPKKCQLKENPVLETAFKKYKSKVENNLTELSKRTSMSERQIMRWMRTRAKLDAPSVMKKFEETCWHFLFYIVLFWYGLFTLWDKSWFVKTENCWVGWPKQHVTNDVYWYYAIELGFYWSLLFTLSTDHKRKDFTEMVTHHVVTIFLIFFSWVTNFVRIGTLVLCVHDAVDYFLAGGKIGTYMKRDTIATILFVMFLLVWIASRLIIFPFFVIYSASVESRIIQGVAESNTYMFFNGLLYILQVLHIIWSYMIFRIAYRKVTRGKIEDVRSDSEDDKDELSEGEDYKGIPNNVKDNSPRARPKFRGDKGHQ</sequence>
<comment type="pathway">
    <text evidence="2">Lipid metabolism; sphingolipid metabolism.</text>
</comment>
<dbReference type="AlphaFoldDB" id="A0A8S3QWM4"/>
<keyword evidence="6 7" id="KW-0472">Membrane</keyword>
<evidence type="ECO:0000256" key="1">
    <source>
        <dbReference type="ARBA" id="ARBA00004141"/>
    </source>
</evidence>
<dbReference type="PROSITE" id="PS50922">
    <property type="entry name" value="TLC"/>
    <property type="match status" value="1"/>
</dbReference>
<dbReference type="Gene3D" id="1.10.10.60">
    <property type="entry name" value="Homeodomain-like"/>
    <property type="match status" value="1"/>
</dbReference>
<dbReference type="Pfam" id="PF03798">
    <property type="entry name" value="TRAM_LAG1_CLN8"/>
    <property type="match status" value="1"/>
</dbReference>
<dbReference type="OrthoDB" id="537032at2759"/>
<evidence type="ECO:0000256" key="8">
    <source>
        <dbReference type="SAM" id="MobiDB-lite"/>
    </source>
</evidence>
<feature type="transmembrane region" description="Helical" evidence="9">
    <location>
        <begin position="475"/>
        <end position="501"/>
    </location>
</feature>
<dbReference type="PANTHER" id="PTHR12560">
    <property type="entry name" value="LONGEVITY ASSURANCE FACTOR 1 LAG1"/>
    <property type="match status" value="1"/>
</dbReference>
<dbReference type="InterPro" id="IPR016439">
    <property type="entry name" value="Lag1/Lac1-like"/>
</dbReference>
<keyword evidence="4 7" id="KW-0812">Transmembrane</keyword>
<evidence type="ECO:0000256" key="9">
    <source>
        <dbReference type="SAM" id="Phobius"/>
    </source>
</evidence>
<evidence type="ECO:0000259" key="10">
    <source>
        <dbReference type="PROSITE" id="PS50922"/>
    </source>
</evidence>
<evidence type="ECO:0000256" key="5">
    <source>
        <dbReference type="ARBA" id="ARBA00022989"/>
    </source>
</evidence>
<dbReference type="EMBL" id="CAJPWZ010000853">
    <property type="protein sequence ID" value="CAG2201555.1"/>
    <property type="molecule type" value="Genomic_DNA"/>
</dbReference>
<feature type="region of interest" description="Disordered" evidence="8">
    <location>
        <begin position="555"/>
        <end position="598"/>
    </location>
</feature>
<evidence type="ECO:0000313" key="12">
    <source>
        <dbReference type="Proteomes" id="UP000683360"/>
    </source>
</evidence>
<reference evidence="11" key="1">
    <citation type="submission" date="2021-03" db="EMBL/GenBank/DDBJ databases">
        <authorList>
            <person name="Bekaert M."/>
        </authorList>
    </citation>
    <scope>NUCLEOTIDE SEQUENCE</scope>
</reference>
<feature type="transmembrane region" description="Helical" evidence="9">
    <location>
        <begin position="424"/>
        <end position="440"/>
    </location>
</feature>
<comment type="caution">
    <text evidence="11">The sequence shown here is derived from an EMBL/GenBank/DDBJ whole genome shotgun (WGS) entry which is preliminary data.</text>
</comment>
<gene>
    <name evidence="11" type="ORF">MEDL_16188</name>
</gene>
<protein>
    <submittedName>
        <fullName evidence="11">Ceramide synthase hyl-1</fullName>
    </submittedName>
</protein>
<name>A0A8S3QWM4_MYTED</name>
<evidence type="ECO:0000313" key="11">
    <source>
        <dbReference type="EMBL" id="CAG2201555.1"/>
    </source>
</evidence>
<dbReference type="SMART" id="SM00724">
    <property type="entry name" value="TLC"/>
    <property type="match status" value="1"/>
</dbReference>
<dbReference type="GO" id="GO:0016020">
    <property type="term" value="C:membrane"/>
    <property type="evidence" value="ECO:0007669"/>
    <property type="project" value="UniProtKB-SubCell"/>
</dbReference>
<comment type="subcellular location">
    <subcellularLocation>
        <location evidence="1">Membrane</location>
        <topology evidence="1">Multi-pass membrane protein</topology>
    </subcellularLocation>
</comment>
<dbReference type="PANTHER" id="PTHR12560:SF0">
    <property type="entry name" value="LD18904P"/>
    <property type="match status" value="1"/>
</dbReference>
<evidence type="ECO:0000256" key="2">
    <source>
        <dbReference type="ARBA" id="ARBA00004760"/>
    </source>
</evidence>
<evidence type="ECO:0000256" key="4">
    <source>
        <dbReference type="ARBA" id="ARBA00022692"/>
    </source>
</evidence>
<feature type="compositionally biased region" description="Acidic residues" evidence="8">
    <location>
        <begin position="560"/>
        <end position="570"/>
    </location>
</feature>
<keyword evidence="5 9" id="KW-1133">Transmembrane helix</keyword>
<proteinExistence type="predicted"/>
<evidence type="ECO:0000256" key="3">
    <source>
        <dbReference type="ARBA" id="ARBA00004991"/>
    </source>
</evidence>
<accession>A0A8S3QWM4</accession>
<feature type="domain" description="TLC" evidence="10">
    <location>
        <begin position="343"/>
        <end position="549"/>
    </location>
</feature>
<evidence type="ECO:0000256" key="7">
    <source>
        <dbReference type="PROSITE-ProRule" id="PRU00205"/>
    </source>
</evidence>
<dbReference type="GO" id="GO:0046513">
    <property type="term" value="P:ceramide biosynthetic process"/>
    <property type="evidence" value="ECO:0007669"/>
    <property type="project" value="InterPro"/>
</dbReference>
<dbReference type="GO" id="GO:0050291">
    <property type="term" value="F:sphingosine N-acyltransferase activity"/>
    <property type="evidence" value="ECO:0007669"/>
    <property type="project" value="InterPro"/>
</dbReference>
<feature type="transmembrane region" description="Helical" evidence="9">
    <location>
        <begin position="521"/>
        <end position="541"/>
    </location>
</feature>
<evidence type="ECO:0000256" key="6">
    <source>
        <dbReference type="ARBA" id="ARBA00023136"/>
    </source>
</evidence>
<dbReference type="Proteomes" id="UP000683360">
    <property type="component" value="Unassembled WGS sequence"/>
</dbReference>
<keyword evidence="12" id="KW-1185">Reference proteome</keyword>